<evidence type="ECO:0000313" key="1">
    <source>
        <dbReference type="EMBL" id="EEF62087.1"/>
    </source>
</evidence>
<dbReference type="STRING" id="320771.Cflav_PD6362"/>
<evidence type="ECO:0000313" key="2">
    <source>
        <dbReference type="Proteomes" id="UP000003688"/>
    </source>
</evidence>
<organism evidence="1 2">
    <name type="scientific">Pedosphaera parvula (strain Ellin514)</name>
    <dbReference type="NCBI Taxonomy" id="320771"/>
    <lineage>
        <taxon>Bacteria</taxon>
        <taxon>Pseudomonadati</taxon>
        <taxon>Verrucomicrobiota</taxon>
        <taxon>Pedosphaerae</taxon>
        <taxon>Pedosphaerales</taxon>
        <taxon>Pedosphaeraceae</taxon>
        <taxon>Pedosphaera</taxon>
    </lineage>
</organism>
<dbReference type="Pfam" id="PF11985">
    <property type="entry name" value="Phage_Mu_Gp27"/>
    <property type="match status" value="1"/>
</dbReference>
<comment type="caution">
    <text evidence="1">The sequence shown here is derived from an EMBL/GenBank/DDBJ whole genome shotgun (WGS) entry which is preliminary data.</text>
</comment>
<dbReference type="AlphaFoldDB" id="B9XDE1"/>
<keyword evidence="2" id="KW-1185">Reference proteome</keyword>
<protein>
    <recommendedName>
        <fullName evidence="3">DUF3486 family protein</fullName>
    </recommendedName>
</protein>
<reference evidence="1 2" key="1">
    <citation type="journal article" date="2011" name="J. Bacteriol.">
        <title>Genome sequence of 'Pedosphaera parvula' Ellin514, an aerobic Verrucomicrobial isolate from pasture soil.</title>
        <authorList>
            <person name="Kant R."/>
            <person name="van Passel M.W."/>
            <person name="Sangwan P."/>
            <person name="Palva A."/>
            <person name="Lucas S."/>
            <person name="Copeland A."/>
            <person name="Lapidus A."/>
            <person name="Glavina Del Rio T."/>
            <person name="Dalin E."/>
            <person name="Tice H."/>
            <person name="Bruce D."/>
            <person name="Goodwin L."/>
            <person name="Pitluck S."/>
            <person name="Chertkov O."/>
            <person name="Larimer F.W."/>
            <person name="Land M.L."/>
            <person name="Hauser L."/>
            <person name="Brettin T.S."/>
            <person name="Detter J.C."/>
            <person name="Han S."/>
            <person name="de Vos W.M."/>
            <person name="Janssen P.H."/>
            <person name="Smidt H."/>
        </authorList>
    </citation>
    <scope>NUCLEOTIDE SEQUENCE [LARGE SCALE GENOMIC DNA]</scope>
    <source>
        <strain evidence="1 2">Ellin514</strain>
    </source>
</reference>
<sequence length="195" mass="22416">MKTRIKERVGDGMRRRCGKIAGLPKDMRDQVSQRLRDGQHHIQVADWLAQNGHPDINRAAVGSWYHGGHQDWLREQERLTEMRAQRDFAFELAAQHVGGSVQEAGLRLAASQLFEVFCDFDVRTLKNMVAQKPERYAVLLNVFERLSKGSIDIEKYKANVAEQKKKIEAELGRAKSGRPFTRETIRKMEEALNLM</sequence>
<dbReference type="InterPro" id="IPR021874">
    <property type="entry name" value="Phage_Mu_Gp27"/>
</dbReference>
<dbReference type="OrthoDB" id="206602at2"/>
<dbReference type="Proteomes" id="UP000003688">
    <property type="component" value="Unassembled WGS sequence"/>
</dbReference>
<proteinExistence type="predicted"/>
<name>B9XDE1_PEDPL</name>
<dbReference type="EMBL" id="ABOX02000006">
    <property type="protein sequence ID" value="EEF62087.1"/>
    <property type="molecule type" value="Genomic_DNA"/>
</dbReference>
<evidence type="ECO:0008006" key="3">
    <source>
        <dbReference type="Google" id="ProtNLM"/>
    </source>
</evidence>
<dbReference type="RefSeq" id="WP_007413839.1">
    <property type="nucleotide sequence ID" value="NZ_ABOX02000006.1"/>
</dbReference>
<gene>
    <name evidence="1" type="ORF">Cflav_PD6362</name>
</gene>
<accession>B9XDE1</accession>